<organism evidence="2">
    <name type="scientific">Aedes aegypti</name>
    <name type="common">Yellowfever mosquito</name>
    <name type="synonym">Culex aegypti</name>
    <dbReference type="NCBI Taxonomy" id="7159"/>
    <lineage>
        <taxon>Eukaryota</taxon>
        <taxon>Metazoa</taxon>
        <taxon>Ecdysozoa</taxon>
        <taxon>Arthropoda</taxon>
        <taxon>Hexapoda</taxon>
        <taxon>Insecta</taxon>
        <taxon>Pterygota</taxon>
        <taxon>Neoptera</taxon>
        <taxon>Endopterygota</taxon>
        <taxon>Diptera</taxon>
        <taxon>Nematocera</taxon>
        <taxon>Culicoidea</taxon>
        <taxon>Culicidae</taxon>
        <taxon>Culicinae</taxon>
        <taxon>Aedini</taxon>
        <taxon>Aedes</taxon>
        <taxon>Stegomyia</taxon>
    </lineage>
</organism>
<protein>
    <submittedName>
        <fullName evidence="2">Putative secreted protein</fullName>
    </submittedName>
</protein>
<feature type="signal peptide" evidence="1">
    <location>
        <begin position="1"/>
        <end position="33"/>
    </location>
</feature>
<feature type="non-terminal residue" evidence="2">
    <location>
        <position position="125"/>
    </location>
</feature>
<evidence type="ECO:0000256" key="1">
    <source>
        <dbReference type="SAM" id="SignalP"/>
    </source>
</evidence>
<feature type="chain" id="PRO_5006128592" evidence="1">
    <location>
        <begin position="34"/>
        <end position="125"/>
    </location>
</feature>
<reference evidence="2" key="1">
    <citation type="journal article" date="2016" name="PLoS ONE">
        <title>A Deep Insight into the Sialome of Male and Female Aedes aegypti Mosquitoes.</title>
        <authorList>
            <person name="Ribeiro J.M."/>
            <person name="Martin-Martin I."/>
            <person name="Arca B."/>
            <person name="Calvo E."/>
        </authorList>
    </citation>
    <scope>NUCLEOTIDE SEQUENCE</scope>
    <source>
        <strain evidence="2">Liverpool</strain>
        <tissue evidence="2">Salivary glands</tissue>
    </source>
</reference>
<dbReference type="EMBL" id="GDUN01000509">
    <property type="protein sequence ID" value="JAN95410.1"/>
    <property type="molecule type" value="mRNA"/>
</dbReference>
<proteinExistence type="evidence at transcript level"/>
<evidence type="ECO:0000313" key="2">
    <source>
        <dbReference type="EMBL" id="JAN95410.1"/>
    </source>
</evidence>
<accession>A0A0P6J5K1</accession>
<name>A0A0P6J5K1_AEDAE</name>
<keyword evidence="1" id="KW-0732">Signal</keyword>
<dbReference type="AlphaFoldDB" id="A0A0P6J5K1"/>
<sequence length="125" mass="14086">MKYLAGLSNKLRTYSHLLILILLFLLDINVLTGTEPASQLSVLMILPQLLTESFLCQSFHFCNRISCGRYDYTLCPGNSRKFPLRKDPGPTGNLIQTSLAWLCFVAADSNQTTRLRKAPTYSHAF</sequence>